<dbReference type="SMART" id="SM01130">
    <property type="entry name" value="DHDPS"/>
    <property type="match status" value="1"/>
</dbReference>
<keyword evidence="5 12" id="KW-0963">Cytoplasm</keyword>
<protein>
    <recommendedName>
        <fullName evidence="4 12">4-hydroxy-tetrahydrodipicolinate synthase</fullName>
        <shortName evidence="12">HTPA synthase</shortName>
        <ecNumber evidence="4 12">4.3.3.7</ecNumber>
    </recommendedName>
</protein>
<reference evidence="16 17" key="1">
    <citation type="journal article" date="2015" name="Genome Announc.">
        <title>Expanding the biotechnology potential of lactobacilli through comparative genomics of 213 strains and associated genera.</title>
        <authorList>
            <person name="Sun Z."/>
            <person name="Harris H.M."/>
            <person name="McCann A."/>
            <person name="Guo C."/>
            <person name="Argimon S."/>
            <person name="Zhang W."/>
            <person name="Yang X."/>
            <person name="Jeffery I.B."/>
            <person name="Cooney J.C."/>
            <person name="Kagawa T.F."/>
            <person name="Liu W."/>
            <person name="Song Y."/>
            <person name="Salvetti E."/>
            <person name="Wrobel A."/>
            <person name="Rasinkangas P."/>
            <person name="Parkhill J."/>
            <person name="Rea M.C."/>
            <person name="O'Sullivan O."/>
            <person name="Ritari J."/>
            <person name="Douillard F.P."/>
            <person name="Paul Ross R."/>
            <person name="Yang R."/>
            <person name="Briner A.E."/>
            <person name="Felis G.E."/>
            <person name="de Vos W.M."/>
            <person name="Barrangou R."/>
            <person name="Klaenhammer T.R."/>
            <person name="Caufield P.W."/>
            <person name="Cui Y."/>
            <person name="Zhang H."/>
            <person name="O'Toole P.W."/>
        </authorList>
    </citation>
    <scope>NUCLEOTIDE SEQUENCE [LARGE SCALE GENOMIC DNA]</scope>
    <source>
        <strain evidence="16 17">DSM 20505</strain>
    </source>
</reference>
<dbReference type="CDD" id="cd00950">
    <property type="entry name" value="DHDPS"/>
    <property type="match status" value="1"/>
</dbReference>
<dbReference type="STRING" id="1291052.FC18_GL001456"/>
<dbReference type="NCBIfam" id="TIGR00674">
    <property type="entry name" value="dapA"/>
    <property type="match status" value="1"/>
</dbReference>
<evidence type="ECO:0000256" key="9">
    <source>
        <dbReference type="ARBA" id="ARBA00023239"/>
    </source>
</evidence>
<keyword evidence="7 12" id="KW-0220">Diaminopimelate biosynthesis</keyword>
<dbReference type="GO" id="GO:0009089">
    <property type="term" value="P:lysine biosynthetic process via diaminopimelate"/>
    <property type="evidence" value="ECO:0007669"/>
    <property type="project" value="UniProtKB-UniRule"/>
</dbReference>
<dbReference type="PROSITE" id="PS00666">
    <property type="entry name" value="DHDPS_2"/>
    <property type="match status" value="1"/>
</dbReference>
<evidence type="ECO:0000256" key="14">
    <source>
        <dbReference type="PIRSR" id="PIRSR001365-1"/>
    </source>
</evidence>
<evidence type="ECO:0000256" key="2">
    <source>
        <dbReference type="ARBA" id="ARBA00005120"/>
    </source>
</evidence>
<comment type="subcellular location">
    <subcellularLocation>
        <location evidence="12">Cytoplasm</location>
    </subcellularLocation>
</comment>
<comment type="function">
    <text evidence="1 12">Catalyzes the condensation of (S)-aspartate-beta-semialdehyde [(S)-ASA] and pyruvate to 4-hydroxy-tetrahydrodipicolinate (HTPA).</text>
</comment>
<keyword evidence="10 12" id="KW-0704">Schiff base</keyword>
<keyword evidence="8 12" id="KW-0457">Lysine biosynthesis</keyword>
<dbReference type="PIRSF" id="PIRSF001365">
    <property type="entry name" value="DHDPS"/>
    <property type="match status" value="1"/>
</dbReference>
<feature type="active site" description="Schiff-base intermediate with substrate" evidence="12 14">
    <location>
        <position position="165"/>
    </location>
</feature>
<keyword evidence="9 12" id="KW-0456">Lyase</keyword>
<feature type="site" description="Part of a proton relay during catalysis" evidence="12">
    <location>
        <position position="46"/>
    </location>
</feature>
<comment type="catalytic activity">
    <reaction evidence="11 12">
        <text>L-aspartate 4-semialdehyde + pyruvate = (2S,4S)-4-hydroxy-2,3,4,5-tetrahydrodipicolinate + H2O + H(+)</text>
        <dbReference type="Rhea" id="RHEA:34171"/>
        <dbReference type="ChEBI" id="CHEBI:15361"/>
        <dbReference type="ChEBI" id="CHEBI:15377"/>
        <dbReference type="ChEBI" id="CHEBI:15378"/>
        <dbReference type="ChEBI" id="CHEBI:67139"/>
        <dbReference type="ChEBI" id="CHEBI:537519"/>
        <dbReference type="EC" id="4.3.3.7"/>
    </reaction>
</comment>
<dbReference type="Gene3D" id="3.20.20.70">
    <property type="entry name" value="Aldolase class I"/>
    <property type="match status" value="1"/>
</dbReference>
<accession>A0A0R1ZK47</accession>
<feature type="site" description="Part of a proton relay during catalysis" evidence="12">
    <location>
        <position position="111"/>
    </location>
</feature>
<dbReference type="PATRIC" id="fig|1291052.5.peg.1477"/>
<dbReference type="Proteomes" id="UP000051679">
    <property type="component" value="Unassembled WGS sequence"/>
</dbReference>
<feature type="binding site" evidence="12 15">
    <location>
        <position position="47"/>
    </location>
    <ligand>
        <name>pyruvate</name>
        <dbReference type="ChEBI" id="CHEBI:15361"/>
    </ligand>
</feature>
<evidence type="ECO:0000313" key="17">
    <source>
        <dbReference type="Proteomes" id="UP000051679"/>
    </source>
</evidence>
<dbReference type="GO" id="GO:0019877">
    <property type="term" value="P:diaminopimelate biosynthetic process"/>
    <property type="evidence" value="ECO:0007669"/>
    <property type="project" value="UniProtKB-UniRule"/>
</dbReference>
<dbReference type="GO" id="GO:0005829">
    <property type="term" value="C:cytosol"/>
    <property type="evidence" value="ECO:0007669"/>
    <property type="project" value="TreeGrafter"/>
</dbReference>
<evidence type="ECO:0000256" key="1">
    <source>
        <dbReference type="ARBA" id="ARBA00003294"/>
    </source>
</evidence>
<dbReference type="InterPro" id="IPR020625">
    <property type="entry name" value="Schiff_base-form_aldolases_AS"/>
</dbReference>
<name>A0A0R1ZK47_9LACO</name>
<dbReference type="EMBL" id="AYYO01000024">
    <property type="protein sequence ID" value="KRM55293.1"/>
    <property type="molecule type" value="Genomic_DNA"/>
</dbReference>
<evidence type="ECO:0000256" key="5">
    <source>
        <dbReference type="ARBA" id="ARBA00022490"/>
    </source>
</evidence>
<dbReference type="InterPro" id="IPR005263">
    <property type="entry name" value="DapA"/>
</dbReference>
<comment type="pathway">
    <text evidence="2 12">Amino-acid biosynthesis; L-lysine biosynthesis via DAP pathway; (S)-tetrahydrodipicolinate from L-aspartate: step 3/4.</text>
</comment>
<dbReference type="EC" id="4.3.3.7" evidence="4 12"/>
<evidence type="ECO:0000256" key="13">
    <source>
        <dbReference type="PIRNR" id="PIRNR001365"/>
    </source>
</evidence>
<sequence length="288" mass="30655">MFKNVPIITALVTPFTTEDEVDYPALDALIERMLGEGVTGFLVAGTTGESPNLTHAEKIALFTHVGELLKGKNAVQVANVGTNSTAASAALAKEASAIAGVDALLAVAPYYNKPSQAGMIAHFTKIADASSVPVILYNIPGRVVVTIDNDTIVELAKHPRIKGVKQCTTIDDIAYLVKNTPDDFAVYTGEDGQMLDAIRVGGAGVISVASHVLAPEMLECLTAESAEDIASADELMDDLTPKMNALFRFPSPEPIKMLLAHRGEINEDMRLPMIKLTADEAAQVLERI</sequence>
<dbReference type="AlphaFoldDB" id="A0A0R1ZK47"/>
<evidence type="ECO:0000256" key="10">
    <source>
        <dbReference type="ARBA" id="ARBA00023270"/>
    </source>
</evidence>
<evidence type="ECO:0000256" key="15">
    <source>
        <dbReference type="PIRSR" id="PIRSR001365-2"/>
    </source>
</evidence>
<dbReference type="Pfam" id="PF00701">
    <property type="entry name" value="DHDPS"/>
    <property type="match status" value="1"/>
</dbReference>
<gene>
    <name evidence="12" type="primary">dapA</name>
    <name evidence="16" type="ORF">FC18_GL001456</name>
</gene>
<evidence type="ECO:0000256" key="3">
    <source>
        <dbReference type="ARBA" id="ARBA00007592"/>
    </source>
</evidence>
<dbReference type="PANTHER" id="PTHR12128:SF66">
    <property type="entry name" value="4-HYDROXY-2-OXOGLUTARATE ALDOLASE, MITOCHONDRIAL"/>
    <property type="match status" value="1"/>
</dbReference>
<comment type="subunit">
    <text evidence="12">Homotetramer; dimer of dimers.</text>
</comment>
<evidence type="ECO:0000256" key="11">
    <source>
        <dbReference type="ARBA" id="ARBA00047836"/>
    </source>
</evidence>
<comment type="similarity">
    <text evidence="3 12 13">Belongs to the DapA family.</text>
</comment>
<proteinExistence type="inferred from homology"/>
<dbReference type="PRINTS" id="PR00146">
    <property type="entry name" value="DHPICSNTHASE"/>
</dbReference>
<evidence type="ECO:0000256" key="7">
    <source>
        <dbReference type="ARBA" id="ARBA00022915"/>
    </source>
</evidence>
<comment type="caution">
    <text evidence="12">Was originally thought to be a dihydrodipicolinate synthase (DHDPS), catalyzing the condensation of (S)-aspartate-beta-semialdehyde [(S)-ASA] and pyruvate to dihydrodipicolinate (DHDP). However, it was shown in E.coli that the product of the enzymatic reaction is not dihydrodipicolinate but in fact (4S)-4-hydroxy-2,3,4,5-tetrahydro-(2S)-dipicolinic acid (HTPA), and that the consecutive dehydration reaction leading to DHDP is not spontaneous but catalyzed by DapB.</text>
</comment>
<feature type="binding site" evidence="12 15">
    <location>
        <position position="206"/>
    </location>
    <ligand>
        <name>pyruvate</name>
        <dbReference type="ChEBI" id="CHEBI:15361"/>
    </ligand>
</feature>
<evidence type="ECO:0000256" key="8">
    <source>
        <dbReference type="ARBA" id="ARBA00023154"/>
    </source>
</evidence>
<dbReference type="PANTHER" id="PTHR12128">
    <property type="entry name" value="DIHYDRODIPICOLINATE SYNTHASE"/>
    <property type="match status" value="1"/>
</dbReference>
<dbReference type="RefSeq" id="WP_056975752.1">
    <property type="nucleotide sequence ID" value="NZ_AYYO01000024.1"/>
</dbReference>
<dbReference type="OrthoDB" id="9782828at2"/>
<keyword evidence="6 12" id="KW-0028">Amino-acid biosynthesis</keyword>
<dbReference type="InterPro" id="IPR002220">
    <property type="entry name" value="DapA-like"/>
</dbReference>
<keyword evidence="17" id="KW-1185">Reference proteome</keyword>
<dbReference type="HAMAP" id="MF_00418">
    <property type="entry name" value="DapA"/>
    <property type="match status" value="1"/>
</dbReference>
<dbReference type="InterPro" id="IPR013785">
    <property type="entry name" value="Aldolase_TIM"/>
</dbReference>
<comment type="caution">
    <text evidence="16">The sequence shown here is derived from an EMBL/GenBank/DDBJ whole genome shotgun (WGS) entry which is preliminary data.</text>
</comment>
<evidence type="ECO:0000256" key="6">
    <source>
        <dbReference type="ARBA" id="ARBA00022605"/>
    </source>
</evidence>
<dbReference type="SUPFAM" id="SSF51569">
    <property type="entry name" value="Aldolase"/>
    <property type="match status" value="1"/>
</dbReference>
<dbReference type="GO" id="GO:0008840">
    <property type="term" value="F:4-hydroxy-tetrahydrodipicolinate synthase activity"/>
    <property type="evidence" value="ECO:0007669"/>
    <property type="project" value="UniProtKB-UniRule"/>
</dbReference>
<evidence type="ECO:0000256" key="12">
    <source>
        <dbReference type="HAMAP-Rule" id="MF_00418"/>
    </source>
</evidence>
<evidence type="ECO:0000256" key="4">
    <source>
        <dbReference type="ARBA" id="ARBA00012086"/>
    </source>
</evidence>
<organism evidence="16 17">
    <name type="scientific">Lacticaseibacillus sharpeae JCM 1186 = DSM 20505</name>
    <dbReference type="NCBI Taxonomy" id="1291052"/>
    <lineage>
        <taxon>Bacteria</taxon>
        <taxon>Bacillati</taxon>
        <taxon>Bacillota</taxon>
        <taxon>Bacilli</taxon>
        <taxon>Lactobacillales</taxon>
        <taxon>Lactobacillaceae</taxon>
        <taxon>Lacticaseibacillus</taxon>
    </lineage>
</organism>
<feature type="active site" description="Proton donor/acceptor" evidence="12 14">
    <location>
        <position position="137"/>
    </location>
</feature>
<dbReference type="UniPathway" id="UPA00034">
    <property type="reaction ID" value="UER00017"/>
</dbReference>
<evidence type="ECO:0000313" key="16">
    <source>
        <dbReference type="EMBL" id="KRM55293.1"/>
    </source>
</evidence>